<keyword evidence="1" id="KW-0805">Transcription regulation</keyword>
<dbReference type="InterPro" id="IPR018062">
    <property type="entry name" value="HTH_AraC-typ_CS"/>
</dbReference>
<dbReference type="PRINTS" id="PR00032">
    <property type="entry name" value="HTHARAC"/>
</dbReference>
<dbReference type="GO" id="GO:0005829">
    <property type="term" value="C:cytosol"/>
    <property type="evidence" value="ECO:0007669"/>
    <property type="project" value="TreeGrafter"/>
</dbReference>
<evidence type="ECO:0000256" key="1">
    <source>
        <dbReference type="ARBA" id="ARBA00023015"/>
    </source>
</evidence>
<dbReference type="PANTHER" id="PTHR47894:SF4">
    <property type="entry name" value="HTH-TYPE TRANSCRIPTIONAL REGULATOR GADX"/>
    <property type="match status" value="1"/>
</dbReference>
<dbReference type="PROSITE" id="PS00041">
    <property type="entry name" value="HTH_ARAC_FAMILY_1"/>
    <property type="match status" value="1"/>
</dbReference>
<dbReference type="SUPFAM" id="SSF46689">
    <property type="entry name" value="Homeodomain-like"/>
    <property type="match status" value="1"/>
</dbReference>
<evidence type="ECO:0000259" key="4">
    <source>
        <dbReference type="PROSITE" id="PS01124"/>
    </source>
</evidence>
<keyword evidence="6" id="KW-1185">Reference proteome</keyword>
<dbReference type="InterPro" id="IPR020449">
    <property type="entry name" value="Tscrpt_reg_AraC-type_HTH"/>
</dbReference>
<dbReference type="Pfam" id="PF12833">
    <property type="entry name" value="HTH_18"/>
    <property type="match status" value="1"/>
</dbReference>
<keyword evidence="2" id="KW-0238">DNA-binding</keyword>
<accession>A0A512AFG2</accession>
<comment type="caution">
    <text evidence="5">The sequence shown here is derived from an EMBL/GenBank/DDBJ whole genome shotgun (WGS) entry which is preliminary data.</text>
</comment>
<dbReference type="PANTHER" id="PTHR47894">
    <property type="entry name" value="HTH-TYPE TRANSCRIPTIONAL REGULATOR GADX"/>
    <property type="match status" value="1"/>
</dbReference>
<dbReference type="GO" id="GO:0003700">
    <property type="term" value="F:DNA-binding transcription factor activity"/>
    <property type="evidence" value="ECO:0007669"/>
    <property type="project" value="InterPro"/>
</dbReference>
<protein>
    <submittedName>
        <fullName evidence="5">AraC family transcriptional regulator</fullName>
    </submittedName>
</protein>
<gene>
    <name evidence="5" type="primary">yesN</name>
    <name evidence="5" type="ORF">NSE01_02710</name>
</gene>
<dbReference type="Pfam" id="PF12625">
    <property type="entry name" value="Arabinose_bd"/>
    <property type="match status" value="1"/>
</dbReference>
<dbReference type="SMART" id="SM00342">
    <property type="entry name" value="HTH_ARAC"/>
    <property type="match status" value="1"/>
</dbReference>
<dbReference type="Proteomes" id="UP000321464">
    <property type="component" value="Unassembled WGS sequence"/>
</dbReference>
<dbReference type="GO" id="GO:0000976">
    <property type="term" value="F:transcription cis-regulatory region binding"/>
    <property type="evidence" value="ECO:0007669"/>
    <property type="project" value="TreeGrafter"/>
</dbReference>
<keyword evidence="3" id="KW-0804">Transcription</keyword>
<evidence type="ECO:0000256" key="3">
    <source>
        <dbReference type="ARBA" id="ARBA00023163"/>
    </source>
</evidence>
<feature type="domain" description="HTH araC/xylS-type" evidence="4">
    <location>
        <begin position="239"/>
        <end position="337"/>
    </location>
</feature>
<proteinExistence type="predicted"/>
<dbReference type="AlphaFoldDB" id="A0A512AFG2"/>
<name>A0A512AFG2_9SPHN</name>
<evidence type="ECO:0000313" key="5">
    <source>
        <dbReference type="EMBL" id="GEN98438.1"/>
    </source>
</evidence>
<organism evidence="5 6">
    <name type="scientific">Novosphingobium sediminis</name>
    <dbReference type="NCBI Taxonomy" id="707214"/>
    <lineage>
        <taxon>Bacteria</taxon>
        <taxon>Pseudomonadati</taxon>
        <taxon>Pseudomonadota</taxon>
        <taxon>Alphaproteobacteria</taxon>
        <taxon>Sphingomonadales</taxon>
        <taxon>Sphingomonadaceae</taxon>
        <taxon>Novosphingobium</taxon>
    </lineage>
</organism>
<reference evidence="5 6" key="1">
    <citation type="submission" date="2019-07" db="EMBL/GenBank/DDBJ databases">
        <title>Whole genome shotgun sequence of Novosphingobium sediminis NBRC 106119.</title>
        <authorList>
            <person name="Hosoyama A."/>
            <person name="Uohara A."/>
            <person name="Ohji S."/>
            <person name="Ichikawa N."/>
        </authorList>
    </citation>
    <scope>NUCLEOTIDE SEQUENCE [LARGE SCALE GENOMIC DNA]</scope>
    <source>
        <strain evidence="5 6">NBRC 106119</strain>
    </source>
</reference>
<sequence length="352" mass="39155">MGAGMLKPTISVLVLRHVVNCLDLVGCDPEPLLARFSLRRDDLDNARGVMPLEQFLSVLESAAQEAGNPYLGLQAGRLGALNSLGALGFLFLSAPSLRTAFTSFSANLATIQDAVRNRFSASEGLATYEYLITDQTLQSRRQDAEFSIAIMHNMCRNYVGGEFELVEVRFEHSCQSEERVYREFFRCPVFFDQETNSITFEARFLDCTSPVIDPELYPIVEEHVRRQAAEATRRGTSLGALVRALEASPLDSAPQLEDVAESMGVSAATLSRRLRAQGLRWRDLVNERRMQAAARLLRQSRRDVAEIALSVGFAESASFIRRFGRHFGMTPQAYRRAGEDSVSAGQTPPTRH</sequence>
<dbReference type="PROSITE" id="PS01124">
    <property type="entry name" value="HTH_ARAC_FAMILY_2"/>
    <property type="match status" value="1"/>
</dbReference>
<dbReference type="InterPro" id="IPR032687">
    <property type="entry name" value="AraC-type_N"/>
</dbReference>
<evidence type="ECO:0000256" key="2">
    <source>
        <dbReference type="ARBA" id="ARBA00023125"/>
    </source>
</evidence>
<dbReference type="EMBL" id="BJYR01000002">
    <property type="protein sequence ID" value="GEN98438.1"/>
    <property type="molecule type" value="Genomic_DNA"/>
</dbReference>
<dbReference type="Gene3D" id="1.10.10.60">
    <property type="entry name" value="Homeodomain-like"/>
    <property type="match status" value="1"/>
</dbReference>
<evidence type="ECO:0000313" key="6">
    <source>
        <dbReference type="Proteomes" id="UP000321464"/>
    </source>
</evidence>
<dbReference type="InterPro" id="IPR018060">
    <property type="entry name" value="HTH_AraC"/>
</dbReference>
<dbReference type="InterPro" id="IPR009057">
    <property type="entry name" value="Homeodomain-like_sf"/>
</dbReference>